<keyword evidence="1 3" id="KW-0963">Cytoplasm</keyword>
<evidence type="ECO:0000256" key="3">
    <source>
        <dbReference type="HAMAP-Rule" id="MF_01077"/>
    </source>
</evidence>
<gene>
    <name evidence="3 7" type="primary">rimP</name>
    <name evidence="7" type="ORF">OEG82_03485</name>
</gene>
<organism evidence="7 8">
    <name type="scientific">Hoeflea ulvae</name>
    <dbReference type="NCBI Taxonomy" id="2983764"/>
    <lineage>
        <taxon>Bacteria</taxon>
        <taxon>Pseudomonadati</taxon>
        <taxon>Pseudomonadota</taxon>
        <taxon>Alphaproteobacteria</taxon>
        <taxon>Hyphomicrobiales</taxon>
        <taxon>Rhizobiaceae</taxon>
        <taxon>Hoeflea</taxon>
    </lineage>
</organism>
<evidence type="ECO:0000259" key="5">
    <source>
        <dbReference type="Pfam" id="PF02576"/>
    </source>
</evidence>
<dbReference type="InterPro" id="IPR028998">
    <property type="entry name" value="RimP_C"/>
</dbReference>
<comment type="function">
    <text evidence="3">Required for maturation of 30S ribosomal subunits.</text>
</comment>
<comment type="caution">
    <text evidence="7">The sequence shown here is derived from an EMBL/GenBank/DDBJ whole genome shotgun (WGS) entry which is preliminary data.</text>
</comment>
<dbReference type="RefSeq" id="WP_267611085.1">
    <property type="nucleotide sequence ID" value="NZ_JAOVZQ010000001.1"/>
</dbReference>
<dbReference type="SUPFAM" id="SSF74942">
    <property type="entry name" value="YhbC-like, C-terminal domain"/>
    <property type="match status" value="1"/>
</dbReference>
<dbReference type="InterPro" id="IPR035956">
    <property type="entry name" value="RimP_N_sf"/>
</dbReference>
<protein>
    <recommendedName>
        <fullName evidence="3">Ribosome maturation factor RimP</fullName>
    </recommendedName>
</protein>
<dbReference type="NCBIfam" id="NF000932">
    <property type="entry name" value="PRK00092.2-5"/>
    <property type="match status" value="1"/>
</dbReference>
<dbReference type="InterPro" id="IPR036847">
    <property type="entry name" value="RimP_C_sf"/>
</dbReference>
<feature type="region of interest" description="Disordered" evidence="4">
    <location>
        <begin position="190"/>
        <end position="212"/>
    </location>
</feature>
<feature type="domain" description="Ribosome maturation factor RimP C-terminal" evidence="6">
    <location>
        <begin position="101"/>
        <end position="171"/>
    </location>
</feature>
<keyword evidence="8" id="KW-1185">Reference proteome</keyword>
<dbReference type="PANTHER" id="PTHR33867:SF1">
    <property type="entry name" value="RIBOSOME MATURATION FACTOR RIMP"/>
    <property type="match status" value="1"/>
</dbReference>
<evidence type="ECO:0000313" key="7">
    <source>
        <dbReference type="EMBL" id="MCY0093100.1"/>
    </source>
</evidence>
<evidence type="ECO:0000256" key="1">
    <source>
        <dbReference type="ARBA" id="ARBA00022490"/>
    </source>
</evidence>
<reference evidence="7" key="1">
    <citation type="submission" date="2022-10" db="EMBL/GenBank/DDBJ databases">
        <title>Hoeflea sp. J2-29, isolated from marine algae.</title>
        <authorList>
            <person name="Kristyanto S."/>
            <person name="Kim J.M."/>
            <person name="Jeon C.O."/>
        </authorList>
    </citation>
    <scope>NUCLEOTIDE SEQUENCE</scope>
    <source>
        <strain evidence="7">J2-29</strain>
    </source>
</reference>
<dbReference type="CDD" id="cd01734">
    <property type="entry name" value="YlxS_C"/>
    <property type="match status" value="1"/>
</dbReference>
<evidence type="ECO:0000256" key="2">
    <source>
        <dbReference type="ARBA" id="ARBA00022517"/>
    </source>
</evidence>
<evidence type="ECO:0000256" key="4">
    <source>
        <dbReference type="SAM" id="MobiDB-lite"/>
    </source>
</evidence>
<dbReference type="InterPro" id="IPR028989">
    <property type="entry name" value="RimP_N"/>
</dbReference>
<proteinExistence type="inferred from homology"/>
<dbReference type="PANTHER" id="PTHR33867">
    <property type="entry name" value="RIBOSOME MATURATION FACTOR RIMP"/>
    <property type="match status" value="1"/>
</dbReference>
<feature type="domain" description="Ribosome maturation factor RimP N-terminal" evidence="5">
    <location>
        <begin position="26"/>
        <end position="98"/>
    </location>
</feature>
<dbReference type="Pfam" id="PF17384">
    <property type="entry name" value="DUF150_C"/>
    <property type="match status" value="1"/>
</dbReference>
<name>A0ABT3YB42_9HYPH</name>
<dbReference type="Gene3D" id="3.30.300.70">
    <property type="entry name" value="RimP-like superfamily, N-terminal"/>
    <property type="match status" value="1"/>
</dbReference>
<dbReference type="SUPFAM" id="SSF75420">
    <property type="entry name" value="YhbC-like, N-terminal domain"/>
    <property type="match status" value="1"/>
</dbReference>
<keyword evidence="2 3" id="KW-0690">Ribosome biogenesis</keyword>
<accession>A0ABT3YB42</accession>
<dbReference type="InterPro" id="IPR003728">
    <property type="entry name" value="Ribosome_maturation_RimP"/>
</dbReference>
<dbReference type="Proteomes" id="UP001081283">
    <property type="component" value="Unassembled WGS sequence"/>
</dbReference>
<dbReference type="EMBL" id="JAOVZQ010000001">
    <property type="protein sequence ID" value="MCY0093100.1"/>
    <property type="molecule type" value="Genomic_DNA"/>
</dbReference>
<dbReference type="HAMAP" id="MF_01077">
    <property type="entry name" value="RimP"/>
    <property type="match status" value="1"/>
</dbReference>
<evidence type="ECO:0000313" key="8">
    <source>
        <dbReference type="Proteomes" id="UP001081283"/>
    </source>
</evidence>
<evidence type="ECO:0000259" key="6">
    <source>
        <dbReference type="Pfam" id="PF17384"/>
    </source>
</evidence>
<comment type="subcellular location">
    <subcellularLocation>
        <location evidence="3">Cytoplasm</location>
    </subcellularLocation>
</comment>
<dbReference type="Pfam" id="PF02576">
    <property type="entry name" value="RimP_N"/>
    <property type="match status" value="1"/>
</dbReference>
<sequence length="212" mass="23283">MTEDTAMPNDQRLVTETGVDARIAEIVEPVIESLDMRLVRVRLSGQNGHTLQIMAERLDGTMNVEDCEAVSRAISPVLDVEDPVEKAYHLEISSPGIDRPLVRRSDFLRWEGHLARCDTSVLVNGRKRFRGFIRDVTETGFSIERDQPAYGEDNLAVIPFSALAEAKLVLTDDLIRESLRADKLAKAALAAEEADAGDTPDVPEGSQAGTPD</sequence>
<comment type="similarity">
    <text evidence="3">Belongs to the RimP family.</text>
</comment>